<evidence type="ECO:0000256" key="2">
    <source>
        <dbReference type="ARBA" id="ARBA00023015"/>
    </source>
</evidence>
<dbReference type="InterPro" id="IPR016032">
    <property type="entry name" value="Sig_transdc_resp-reg_C-effctor"/>
</dbReference>
<evidence type="ECO:0000256" key="3">
    <source>
        <dbReference type="ARBA" id="ARBA00023125"/>
    </source>
</evidence>
<gene>
    <name evidence="8" type="ORF">N7U62_13150</name>
</gene>
<evidence type="ECO:0000313" key="8">
    <source>
        <dbReference type="EMBL" id="MCV9387621.1"/>
    </source>
</evidence>
<keyword evidence="2" id="KW-0805">Transcription regulation</keyword>
<dbReference type="InterPro" id="IPR011006">
    <property type="entry name" value="CheY-like_superfamily"/>
</dbReference>
<dbReference type="Gene3D" id="3.40.50.2300">
    <property type="match status" value="1"/>
</dbReference>
<dbReference type="InterPro" id="IPR000792">
    <property type="entry name" value="Tscrpt_reg_LuxR_C"/>
</dbReference>
<evidence type="ECO:0000313" key="9">
    <source>
        <dbReference type="Proteomes" id="UP001300692"/>
    </source>
</evidence>
<dbReference type="Pfam" id="PF00072">
    <property type="entry name" value="Response_reg"/>
    <property type="match status" value="1"/>
</dbReference>
<dbReference type="Pfam" id="PF00196">
    <property type="entry name" value="GerE"/>
    <property type="match status" value="1"/>
</dbReference>
<dbReference type="PROSITE" id="PS50110">
    <property type="entry name" value="RESPONSE_REGULATORY"/>
    <property type="match status" value="1"/>
</dbReference>
<keyword evidence="1 5" id="KW-0597">Phosphoprotein</keyword>
<dbReference type="CDD" id="cd17535">
    <property type="entry name" value="REC_NarL-like"/>
    <property type="match status" value="1"/>
</dbReference>
<feature type="domain" description="Response regulatory" evidence="7">
    <location>
        <begin position="6"/>
        <end position="122"/>
    </location>
</feature>
<keyword evidence="9" id="KW-1185">Reference proteome</keyword>
<dbReference type="EMBL" id="JAOYOD010000001">
    <property type="protein sequence ID" value="MCV9387621.1"/>
    <property type="molecule type" value="Genomic_DNA"/>
</dbReference>
<dbReference type="SMART" id="SM00421">
    <property type="entry name" value="HTH_LUXR"/>
    <property type="match status" value="1"/>
</dbReference>
<accession>A0ABT3CV97</accession>
<dbReference type="SUPFAM" id="SSF46894">
    <property type="entry name" value="C-terminal effector domain of the bipartite response regulators"/>
    <property type="match status" value="1"/>
</dbReference>
<dbReference type="PANTHER" id="PTHR43214:SF41">
    <property type="entry name" value="NITRATE_NITRITE RESPONSE REGULATOR PROTEIN NARP"/>
    <property type="match status" value="1"/>
</dbReference>
<evidence type="ECO:0000259" key="6">
    <source>
        <dbReference type="PROSITE" id="PS50043"/>
    </source>
</evidence>
<keyword evidence="4" id="KW-0804">Transcription</keyword>
<organism evidence="8 9">
    <name type="scientific">Reichenbachiella ulvae</name>
    <dbReference type="NCBI Taxonomy" id="2980104"/>
    <lineage>
        <taxon>Bacteria</taxon>
        <taxon>Pseudomonadati</taxon>
        <taxon>Bacteroidota</taxon>
        <taxon>Cytophagia</taxon>
        <taxon>Cytophagales</taxon>
        <taxon>Reichenbachiellaceae</taxon>
        <taxon>Reichenbachiella</taxon>
    </lineage>
</organism>
<dbReference type="SUPFAM" id="SSF52172">
    <property type="entry name" value="CheY-like"/>
    <property type="match status" value="1"/>
</dbReference>
<feature type="domain" description="HTH luxR-type" evidence="6">
    <location>
        <begin position="146"/>
        <end position="211"/>
    </location>
</feature>
<protein>
    <submittedName>
        <fullName evidence="8">Response regulator transcription factor</fullName>
    </submittedName>
</protein>
<dbReference type="InterPro" id="IPR039420">
    <property type="entry name" value="WalR-like"/>
</dbReference>
<feature type="modified residue" description="4-aspartylphosphate" evidence="5">
    <location>
        <position position="57"/>
    </location>
</feature>
<comment type="caution">
    <text evidence="8">The sequence shown here is derived from an EMBL/GenBank/DDBJ whole genome shotgun (WGS) entry which is preliminary data.</text>
</comment>
<reference evidence="8 9" key="1">
    <citation type="submission" date="2022-10" db="EMBL/GenBank/DDBJ databases">
        <title>Comparative genomics and taxonomic characterization of three novel marine species of genus Reichenbachiella exhibiting antioxidant and polysaccharide degradation activities.</title>
        <authorList>
            <person name="Muhammad N."/>
            <person name="Lee Y.-J."/>
            <person name="Ko J."/>
            <person name="Kim S.-G."/>
        </authorList>
    </citation>
    <scope>NUCLEOTIDE SEQUENCE [LARGE SCALE GENOMIC DNA]</scope>
    <source>
        <strain evidence="8 9">ABR2-5</strain>
    </source>
</reference>
<dbReference type="CDD" id="cd06170">
    <property type="entry name" value="LuxR_C_like"/>
    <property type="match status" value="1"/>
</dbReference>
<evidence type="ECO:0000256" key="5">
    <source>
        <dbReference type="PROSITE-ProRule" id="PRU00169"/>
    </source>
</evidence>
<dbReference type="InterPro" id="IPR001789">
    <property type="entry name" value="Sig_transdc_resp-reg_receiver"/>
</dbReference>
<name>A0ABT3CV97_9BACT</name>
<dbReference type="RefSeq" id="WP_264138442.1">
    <property type="nucleotide sequence ID" value="NZ_JAOYOD010000001.1"/>
</dbReference>
<dbReference type="PROSITE" id="PS50043">
    <property type="entry name" value="HTH_LUXR_2"/>
    <property type="match status" value="1"/>
</dbReference>
<evidence type="ECO:0000256" key="4">
    <source>
        <dbReference type="ARBA" id="ARBA00023163"/>
    </source>
</evidence>
<sequence>MKEGIRILIVDDHKMFLQGLHSILKDQEEIEVVDTVSSGEEAIQLLEGQPIDVVLTDVSMPGVDGIQLSQYIKKELPNTKVLVLSTHSDPATIHQLISAQVEGYVLKNAEKEELVHGIKKVFQGEKYFSEEVQEKYTRSLFAVVPDEKPKVELSKREREILALIVEEYTAQQIAEELFISQHTVNTHRKNLLSKLRVKNTAGLVKQTLMQGLLQ</sequence>
<dbReference type="Proteomes" id="UP001300692">
    <property type="component" value="Unassembled WGS sequence"/>
</dbReference>
<evidence type="ECO:0000256" key="1">
    <source>
        <dbReference type="ARBA" id="ARBA00022553"/>
    </source>
</evidence>
<dbReference type="PRINTS" id="PR00038">
    <property type="entry name" value="HTHLUXR"/>
</dbReference>
<dbReference type="InterPro" id="IPR058245">
    <property type="entry name" value="NreC/VraR/RcsB-like_REC"/>
</dbReference>
<evidence type="ECO:0000259" key="7">
    <source>
        <dbReference type="PROSITE" id="PS50110"/>
    </source>
</evidence>
<keyword evidence="3" id="KW-0238">DNA-binding</keyword>
<dbReference type="PANTHER" id="PTHR43214">
    <property type="entry name" value="TWO-COMPONENT RESPONSE REGULATOR"/>
    <property type="match status" value="1"/>
</dbReference>
<dbReference type="SMART" id="SM00448">
    <property type="entry name" value="REC"/>
    <property type="match status" value="1"/>
</dbReference>
<proteinExistence type="predicted"/>